<comment type="caution">
    <text evidence="2">The sequence shown here is derived from an EMBL/GenBank/DDBJ whole genome shotgun (WGS) entry which is preliminary data.</text>
</comment>
<reference evidence="2 3" key="1">
    <citation type="submission" date="2020-04" db="EMBL/GenBank/DDBJ databases">
        <title>Knoellia sp. isolate from air conditioner.</title>
        <authorList>
            <person name="Chea S."/>
            <person name="Kim D.-U."/>
        </authorList>
    </citation>
    <scope>NUCLEOTIDE SEQUENCE [LARGE SCALE GENOMIC DNA]</scope>
    <source>
        <strain evidence="2 3">DB2414S</strain>
    </source>
</reference>
<proteinExistence type="predicted"/>
<feature type="compositionally biased region" description="Pro residues" evidence="1">
    <location>
        <begin position="65"/>
        <end position="77"/>
    </location>
</feature>
<dbReference type="RefSeq" id="WP_171245030.1">
    <property type="nucleotide sequence ID" value="NZ_JABEPQ010000005.1"/>
</dbReference>
<dbReference type="AlphaFoldDB" id="A0A849HDU9"/>
<feature type="region of interest" description="Disordered" evidence="1">
    <location>
        <begin position="34"/>
        <end position="97"/>
    </location>
</feature>
<protein>
    <submittedName>
        <fullName evidence="2">Uncharacterized protein</fullName>
    </submittedName>
</protein>
<accession>A0A849HDU9</accession>
<dbReference type="EMBL" id="JABEPQ010000005">
    <property type="protein sequence ID" value="NNM47906.1"/>
    <property type="molecule type" value="Genomic_DNA"/>
</dbReference>
<sequence length="186" mass="19531">MWRTVSPTRVLTPPGTLAQLAVLGLAVATLTACGTERPRTEPGRPSPSSAPTSSVPNPTASSAPPFTPPTPTRPQRPGPSSTPQIPPPARDPVGVMPDTPKAYAEAFVAAWVSGTTPALAELGTRAAVAQARTAKPAGMPQLRACRPNARSTYCTFEGDEYTVTVRVVDDLVQDKRPQAVTEVIFH</sequence>
<organism evidence="2 3">
    <name type="scientific">Knoellia koreensis</name>
    <dbReference type="NCBI Taxonomy" id="2730921"/>
    <lineage>
        <taxon>Bacteria</taxon>
        <taxon>Bacillati</taxon>
        <taxon>Actinomycetota</taxon>
        <taxon>Actinomycetes</taxon>
        <taxon>Micrococcales</taxon>
        <taxon>Intrasporangiaceae</taxon>
        <taxon>Knoellia</taxon>
    </lineage>
</organism>
<dbReference type="Proteomes" id="UP000588586">
    <property type="component" value="Unassembled WGS sequence"/>
</dbReference>
<gene>
    <name evidence="2" type="ORF">HJG52_18120</name>
</gene>
<evidence type="ECO:0000313" key="3">
    <source>
        <dbReference type="Proteomes" id="UP000588586"/>
    </source>
</evidence>
<dbReference type="PROSITE" id="PS51257">
    <property type="entry name" value="PROKAR_LIPOPROTEIN"/>
    <property type="match status" value="1"/>
</dbReference>
<name>A0A849HDU9_9MICO</name>
<feature type="compositionally biased region" description="Low complexity" evidence="1">
    <location>
        <begin position="46"/>
        <end position="64"/>
    </location>
</feature>
<evidence type="ECO:0000313" key="2">
    <source>
        <dbReference type="EMBL" id="NNM47906.1"/>
    </source>
</evidence>
<keyword evidence="3" id="KW-1185">Reference proteome</keyword>
<evidence type="ECO:0000256" key="1">
    <source>
        <dbReference type="SAM" id="MobiDB-lite"/>
    </source>
</evidence>